<accession>A0A1J1HTV3</accession>
<feature type="signal peptide" evidence="2">
    <location>
        <begin position="1"/>
        <end position="25"/>
    </location>
</feature>
<sequence>MKLKGVVMFEAFALIELLLIARRLCECVGAMYPICAMSLSLCQGGIDVSRMTTEGTLRIVLTLVNNLKVIMIFINENHARRIILLGSISSETFVAFVGLNLLLLLFYYDDLNKPAYV</sequence>
<name>A0A1J1HTV3_9DIPT</name>
<gene>
    <name evidence="3" type="ORF">CLUMA_CG004494</name>
</gene>
<dbReference type="AlphaFoldDB" id="A0A1J1HTV3"/>
<keyword evidence="1" id="KW-0812">Transmembrane</keyword>
<organism evidence="3 4">
    <name type="scientific">Clunio marinus</name>
    <dbReference type="NCBI Taxonomy" id="568069"/>
    <lineage>
        <taxon>Eukaryota</taxon>
        <taxon>Metazoa</taxon>
        <taxon>Ecdysozoa</taxon>
        <taxon>Arthropoda</taxon>
        <taxon>Hexapoda</taxon>
        <taxon>Insecta</taxon>
        <taxon>Pterygota</taxon>
        <taxon>Neoptera</taxon>
        <taxon>Endopterygota</taxon>
        <taxon>Diptera</taxon>
        <taxon>Nematocera</taxon>
        <taxon>Chironomoidea</taxon>
        <taxon>Chironomidae</taxon>
        <taxon>Clunio</taxon>
    </lineage>
</organism>
<dbReference type="EMBL" id="CVRI01000020">
    <property type="protein sequence ID" value="CRK90804.1"/>
    <property type="molecule type" value="Genomic_DNA"/>
</dbReference>
<evidence type="ECO:0000313" key="3">
    <source>
        <dbReference type="EMBL" id="CRK90804.1"/>
    </source>
</evidence>
<keyword evidence="1" id="KW-0472">Membrane</keyword>
<feature type="chain" id="PRO_5013131287" evidence="2">
    <location>
        <begin position="26"/>
        <end position="117"/>
    </location>
</feature>
<feature type="transmembrane region" description="Helical" evidence="1">
    <location>
        <begin position="82"/>
        <end position="108"/>
    </location>
</feature>
<proteinExistence type="predicted"/>
<protein>
    <submittedName>
        <fullName evidence="3">CLUMA_CG004494, isoform A</fullName>
    </submittedName>
</protein>
<keyword evidence="4" id="KW-1185">Reference proteome</keyword>
<evidence type="ECO:0000313" key="4">
    <source>
        <dbReference type="Proteomes" id="UP000183832"/>
    </source>
</evidence>
<evidence type="ECO:0000256" key="1">
    <source>
        <dbReference type="SAM" id="Phobius"/>
    </source>
</evidence>
<dbReference type="Proteomes" id="UP000183832">
    <property type="component" value="Unassembled WGS sequence"/>
</dbReference>
<evidence type="ECO:0000256" key="2">
    <source>
        <dbReference type="SAM" id="SignalP"/>
    </source>
</evidence>
<reference evidence="3 4" key="1">
    <citation type="submission" date="2015-04" db="EMBL/GenBank/DDBJ databases">
        <authorList>
            <person name="Syromyatnikov M.Y."/>
            <person name="Popov V.N."/>
        </authorList>
    </citation>
    <scope>NUCLEOTIDE SEQUENCE [LARGE SCALE GENOMIC DNA]</scope>
</reference>
<keyword evidence="1" id="KW-1133">Transmembrane helix</keyword>
<keyword evidence="2" id="KW-0732">Signal</keyword>